<feature type="transmembrane region" description="Helical" evidence="14">
    <location>
        <begin position="429"/>
        <end position="448"/>
    </location>
</feature>
<proteinExistence type="inferred from homology"/>
<protein>
    <recommendedName>
        <fullName evidence="4">Probable alginate O-acetylase AlgI</fullName>
    </recommendedName>
    <alternativeName>
        <fullName evidence="12">Alginate biosynthesis protein AlgI</fullName>
    </alternativeName>
</protein>
<evidence type="ECO:0000256" key="12">
    <source>
        <dbReference type="ARBA" id="ARBA00031030"/>
    </source>
</evidence>
<feature type="transmembrane region" description="Helical" evidence="14">
    <location>
        <begin position="248"/>
        <end position="266"/>
    </location>
</feature>
<evidence type="ECO:0000256" key="11">
    <source>
        <dbReference type="ARBA" id="ARBA00023315"/>
    </source>
</evidence>
<name>A0A4P6WT23_HYDPS</name>
<comment type="similarity">
    <text evidence="3 13">Belongs to the membrane-bound acyltransferase family.</text>
</comment>
<evidence type="ECO:0000256" key="7">
    <source>
        <dbReference type="ARBA" id="ARBA00022692"/>
    </source>
</evidence>
<evidence type="ECO:0000256" key="5">
    <source>
        <dbReference type="ARBA" id="ARBA00022475"/>
    </source>
</evidence>
<evidence type="ECO:0000256" key="2">
    <source>
        <dbReference type="ARBA" id="ARBA00005182"/>
    </source>
</evidence>
<dbReference type="InterPro" id="IPR028362">
    <property type="entry name" value="AlgI"/>
</dbReference>
<evidence type="ECO:0000256" key="4">
    <source>
        <dbReference type="ARBA" id="ARBA00016084"/>
    </source>
</evidence>
<evidence type="ECO:0000256" key="9">
    <source>
        <dbReference type="ARBA" id="ARBA00022989"/>
    </source>
</evidence>
<feature type="transmembrane region" description="Helical" evidence="14">
    <location>
        <begin position="152"/>
        <end position="171"/>
    </location>
</feature>
<dbReference type="EMBL" id="CP037867">
    <property type="protein sequence ID" value="QBM26547.1"/>
    <property type="molecule type" value="Genomic_DNA"/>
</dbReference>
<keyword evidence="10 13" id="KW-0472">Membrane</keyword>
<feature type="transmembrane region" description="Helical" evidence="14">
    <location>
        <begin position="316"/>
        <end position="339"/>
    </location>
</feature>
<evidence type="ECO:0000256" key="14">
    <source>
        <dbReference type="SAM" id="Phobius"/>
    </source>
</evidence>
<feature type="transmembrane region" description="Helical" evidence="14">
    <location>
        <begin position="359"/>
        <end position="377"/>
    </location>
</feature>
<evidence type="ECO:0000313" key="16">
    <source>
        <dbReference type="Proteomes" id="UP000293912"/>
    </source>
</evidence>
<dbReference type="InterPro" id="IPR024194">
    <property type="entry name" value="Ac/AlaTfrase_AlgI/DltB"/>
</dbReference>
<dbReference type="InterPro" id="IPR004299">
    <property type="entry name" value="MBOAT_fam"/>
</dbReference>
<dbReference type="GO" id="GO:0005886">
    <property type="term" value="C:plasma membrane"/>
    <property type="evidence" value="ECO:0007669"/>
    <property type="project" value="UniProtKB-SubCell"/>
</dbReference>
<gene>
    <name evidence="15" type="primary">patA1</name>
    <name evidence="15" type="ORF">HPF_02565</name>
</gene>
<feature type="transmembrane region" description="Helical" evidence="14">
    <location>
        <begin position="122"/>
        <end position="140"/>
    </location>
</feature>
<dbReference type="Proteomes" id="UP000293912">
    <property type="component" value="Chromosome"/>
</dbReference>
<evidence type="ECO:0000256" key="6">
    <source>
        <dbReference type="ARBA" id="ARBA00022679"/>
    </source>
</evidence>
<evidence type="ECO:0000256" key="3">
    <source>
        <dbReference type="ARBA" id="ARBA00010323"/>
    </source>
</evidence>
<feature type="transmembrane region" description="Helical" evidence="14">
    <location>
        <begin position="82"/>
        <end position="102"/>
    </location>
</feature>
<evidence type="ECO:0000313" key="15">
    <source>
        <dbReference type="EMBL" id="QBM26547.1"/>
    </source>
</evidence>
<dbReference type="PIRSF" id="PIRSF500217">
    <property type="entry name" value="AlgI"/>
    <property type="match status" value="1"/>
</dbReference>
<evidence type="ECO:0000256" key="10">
    <source>
        <dbReference type="ARBA" id="ARBA00023136"/>
    </source>
</evidence>
<feature type="transmembrane region" description="Helical" evidence="14">
    <location>
        <begin position="53"/>
        <end position="70"/>
    </location>
</feature>
<evidence type="ECO:0000256" key="13">
    <source>
        <dbReference type="PIRNR" id="PIRNR016636"/>
    </source>
</evidence>
<keyword evidence="8" id="KW-0016">Alginate biosynthesis</keyword>
<feature type="transmembrane region" description="Helical" evidence="14">
    <location>
        <begin position="468"/>
        <end position="489"/>
    </location>
</feature>
<keyword evidence="6 13" id="KW-0808">Transferase</keyword>
<dbReference type="AlphaFoldDB" id="A0A4P6WT23"/>
<evidence type="ECO:0000256" key="1">
    <source>
        <dbReference type="ARBA" id="ARBA00004651"/>
    </source>
</evidence>
<dbReference type="PANTHER" id="PTHR13285">
    <property type="entry name" value="ACYLTRANSFERASE"/>
    <property type="match status" value="1"/>
</dbReference>
<dbReference type="Pfam" id="PF03062">
    <property type="entry name" value="MBOAT"/>
    <property type="match status" value="1"/>
</dbReference>
<feature type="transmembrane region" description="Helical" evidence="14">
    <location>
        <begin position="6"/>
        <end position="23"/>
    </location>
</feature>
<keyword evidence="11 13" id="KW-0012">Acyltransferase</keyword>
<comment type="pathway">
    <text evidence="2">Glycan biosynthesis; alginate biosynthesis.</text>
</comment>
<dbReference type="RefSeq" id="WP_133155675.1">
    <property type="nucleotide sequence ID" value="NZ_CP037867.1"/>
</dbReference>
<accession>A0A4P6WT23</accession>
<reference evidence="15 16" key="1">
    <citation type="submission" date="2019-03" db="EMBL/GenBank/DDBJ databases">
        <authorList>
            <person name="Sebastian G."/>
            <person name="Baumann P."/>
            <person name="Ruckert C."/>
            <person name="Kalinowski J."/>
            <person name="Nebel B."/>
            <person name="Takors R."/>
            <person name="Blombach B."/>
        </authorList>
    </citation>
    <scope>NUCLEOTIDE SEQUENCE [LARGE SCALE GENOMIC DNA]</scope>
    <source>
        <strain evidence="15 16">DSM 1084</strain>
    </source>
</reference>
<dbReference type="PIRSF" id="PIRSF016636">
    <property type="entry name" value="AlgI_DltB"/>
    <property type="match status" value="1"/>
</dbReference>
<dbReference type="GO" id="GO:0016746">
    <property type="term" value="F:acyltransferase activity"/>
    <property type="evidence" value="ECO:0007669"/>
    <property type="project" value="UniProtKB-KW"/>
</dbReference>
<keyword evidence="7 14" id="KW-0812">Transmembrane</keyword>
<evidence type="ECO:0000256" key="8">
    <source>
        <dbReference type="ARBA" id="ARBA00022841"/>
    </source>
</evidence>
<keyword evidence="9 14" id="KW-1133">Transmembrane helix</keyword>
<dbReference type="KEGG" id="hpse:HPF_02565"/>
<dbReference type="GO" id="GO:0042121">
    <property type="term" value="P:alginic acid biosynthetic process"/>
    <property type="evidence" value="ECO:0007669"/>
    <property type="project" value="UniProtKB-KW"/>
</dbReference>
<organism evidence="15 16">
    <name type="scientific">Hydrogenophaga pseudoflava</name>
    <name type="common">Pseudomonas carboxydoflava</name>
    <dbReference type="NCBI Taxonomy" id="47421"/>
    <lineage>
        <taxon>Bacteria</taxon>
        <taxon>Pseudomonadati</taxon>
        <taxon>Pseudomonadota</taxon>
        <taxon>Betaproteobacteria</taxon>
        <taxon>Burkholderiales</taxon>
        <taxon>Comamonadaceae</taxon>
        <taxon>Hydrogenophaga</taxon>
    </lineage>
</organism>
<keyword evidence="16" id="KW-1185">Reference proteome</keyword>
<keyword evidence="5 13" id="KW-1003">Cell membrane</keyword>
<sequence>MVFSSWPFIFVFLPVTLLVYFQLNRARRTVLGKAWLVLASLFFYAYWNWVHLPLILVSIGLNFLLGRRLARWPAGGDLRHKRRWLIAGIAANLLALAYYKYIHFITENLAWLWGLPVQMDPVVLPLAISFFTFTQIVYLVDSYRGETGHYDLLNYALFVTFFPHLIAGPIVQHSQIMPQFNSRWTWLPRESNLVKGLLLFGLGLFKKVAIADVFAGWADAGFDGTGPLDLVGAWVASLSYTFQLYFDFSGYCDMAMGVALLFNIWLPVNFNSPYRATSIQDFWRRWHITLSHFLRDHLYIPLGGNRAGRWRTHLNLVITFALGGLWHGASWMFVIWGLLHGLALVVHRLWGGLGWRMPRALAWGLTFLFVNVAWVFFRARDWDSARRVLAGMVDFSSLRTVPLADVPTEALAWSGWLGDALLRAMPAQLVAHLPALLMIALAFCIVPRPNAIHWATTGVTDAKVVAGTLVLVAALVATLASTSSVFLYFNF</sequence>
<comment type="subcellular location">
    <subcellularLocation>
        <location evidence="1">Cell membrane</location>
        <topology evidence="1">Multi-pass membrane protein</topology>
    </subcellularLocation>
</comment>
<dbReference type="InterPro" id="IPR051085">
    <property type="entry name" value="MB_O-acyltransferase"/>
</dbReference>
<dbReference type="PANTHER" id="PTHR13285:SF23">
    <property type="entry name" value="TEICHOIC ACID D-ALANYLTRANSFERASE"/>
    <property type="match status" value="1"/>
</dbReference>